<dbReference type="EMBL" id="CP075546">
    <property type="protein sequence ID" value="QVV88358.1"/>
    <property type="molecule type" value="Genomic_DNA"/>
</dbReference>
<evidence type="ECO:0000256" key="4">
    <source>
        <dbReference type="ARBA" id="ARBA00023172"/>
    </source>
</evidence>
<reference evidence="13 15" key="1">
    <citation type="submission" date="2021-05" db="EMBL/GenBank/DDBJ databases">
        <title>A novel Methanospirillum isolate from a pyrite-forming mixed culture.</title>
        <authorList>
            <person name="Bunk B."/>
            <person name="Sproer C."/>
            <person name="Spring S."/>
            <person name="Pester M."/>
        </authorList>
    </citation>
    <scope>NUCLEOTIDE SEQUENCE [LARGE SCALE GENOMIC DNA]</scope>
    <source>
        <strain evidence="13 15">J.3.6.1-F.2.7.3</strain>
    </source>
</reference>
<dbReference type="KEGG" id="mrtj:KHC33_04875"/>
<evidence type="ECO:0000313" key="8">
    <source>
        <dbReference type="EMBL" id="QVV89530.1"/>
    </source>
</evidence>
<organism evidence="13 15">
    <name type="scientific">Methanospirillum purgamenti</name>
    <dbReference type="NCBI Taxonomy" id="2834276"/>
    <lineage>
        <taxon>Archaea</taxon>
        <taxon>Methanobacteriati</taxon>
        <taxon>Methanobacteriota</taxon>
        <taxon>Stenosarchaea group</taxon>
        <taxon>Methanomicrobia</taxon>
        <taxon>Methanomicrobiales</taxon>
        <taxon>Methanospirillaceae</taxon>
        <taxon>Methanospirillum</taxon>
    </lineage>
</organism>
<dbReference type="Pfam" id="PF01609">
    <property type="entry name" value="DDE_Tnp_1"/>
    <property type="match status" value="1"/>
</dbReference>
<keyword evidence="2" id="KW-0815">Transposition</keyword>
<dbReference type="EMBL" id="CP075546">
    <property type="protein sequence ID" value="QVV89657.1"/>
    <property type="molecule type" value="Genomic_DNA"/>
</dbReference>
<evidence type="ECO:0000313" key="9">
    <source>
        <dbReference type="EMBL" id="QVV89657.1"/>
    </source>
</evidence>
<evidence type="ECO:0000313" key="6">
    <source>
        <dbReference type="EMBL" id="QVV88358.1"/>
    </source>
</evidence>
<gene>
    <name evidence="8" type="ORF">KHC33_03140</name>
    <name evidence="9" type="ORF">KHC33_03815</name>
    <name evidence="10" type="ORF">KHC33_04875</name>
    <name evidence="11" type="ORF">KHC33_05085</name>
    <name evidence="12" type="ORF">KHC33_05725</name>
    <name evidence="13" type="ORF">KHC33_05735</name>
    <name evidence="14" type="ORF">KHC33_06915</name>
    <name evidence="6" type="ORF">KHC33_13650</name>
    <name evidence="7" type="ORF">KHC33_13855</name>
</gene>
<protein>
    <submittedName>
        <fullName evidence="13">IS4 family transposase</fullName>
    </submittedName>
</protein>
<dbReference type="KEGG" id="mrtj:KHC33_05085"/>
<dbReference type="EMBL" id="CP075546">
    <property type="protein sequence ID" value="QVV89530.1"/>
    <property type="molecule type" value="Genomic_DNA"/>
</dbReference>
<dbReference type="PANTHER" id="PTHR33258:SF1">
    <property type="entry name" value="TRANSPOSASE INSL FOR INSERTION SEQUENCE ELEMENT IS186A-RELATED"/>
    <property type="match status" value="1"/>
</dbReference>
<accession>A0A8E7B079</accession>
<dbReference type="SUPFAM" id="SSF53098">
    <property type="entry name" value="Ribonuclease H-like"/>
    <property type="match status" value="1"/>
</dbReference>
<dbReference type="EMBL" id="CP075546">
    <property type="protein sequence ID" value="QVV89993.1"/>
    <property type="molecule type" value="Genomic_DNA"/>
</dbReference>
<dbReference type="KEGG" id="mrtj:KHC33_03815"/>
<dbReference type="KEGG" id="mrtj:KHC33_03140"/>
<dbReference type="KEGG" id="mrtj:KHC33_13650"/>
<evidence type="ECO:0000256" key="1">
    <source>
        <dbReference type="ARBA" id="ARBA00010075"/>
    </source>
</evidence>
<evidence type="ECO:0000259" key="5">
    <source>
        <dbReference type="Pfam" id="PF01609"/>
    </source>
</evidence>
<evidence type="ECO:0000313" key="15">
    <source>
        <dbReference type="Proteomes" id="UP000680656"/>
    </source>
</evidence>
<dbReference type="InterPro" id="IPR002559">
    <property type="entry name" value="Transposase_11"/>
</dbReference>
<evidence type="ECO:0000256" key="3">
    <source>
        <dbReference type="ARBA" id="ARBA00023125"/>
    </source>
</evidence>
<dbReference type="EMBL" id="CP075546">
    <property type="protein sequence ID" value="QVV88396.1"/>
    <property type="molecule type" value="Genomic_DNA"/>
</dbReference>
<evidence type="ECO:0000313" key="13">
    <source>
        <dbReference type="EMBL" id="QVV89995.1"/>
    </source>
</evidence>
<evidence type="ECO:0000313" key="12">
    <source>
        <dbReference type="EMBL" id="QVV89993.1"/>
    </source>
</evidence>
<dbReference type="GO" id="GO:0006313">
    <property type="term" value="P:DNA transposition"/>
    <property type="evidence" value="ECO:0007669"/>
    <property type="project" value="InterPro"/>
</dbReference>
<evidence type="ECO:0000313" key="14">
    <source>
        <dbReference type="EMBL" id="QVV90208.1"/>
    </source>
</evidence>
<dbReference type="InterPro" id="IPR047952">
    <property type="entry name" value="Transpos_IS4"/>
</dbReference>
<dbReference type="KEGG" id="mrtj:KHC33_06915"/>
<evidence type="ECO:0000313" key="11">
    <source>
        <dbReference type="EMBL" id="QVV89875.1"/>
    </source>
</evidence>
<keyword evidence="15" id="KW-1185">Reference proteome</keyword>
<dbReference type="GO" id="GO:0003677">
    <property type="term" value="F:DNA binding"/>
    <property type="evidence" value="ECO:0007669"/>
    <property type="project" value="UniProtKB-KW"/>
</dbReference>
<dbReference type="RefSeq" id="WP_214419173.1">
    <property type="nucleotide sequence ID" value="NZ_CP075546.1"/>
</dbReference>
<comment type="similarity">
    <text evidence="1">Belongs to the transposase 11 family.</text>
</comment>
<dbReference type="Proteomes" id="UP000680656">
    <property type="component" value="Chromosome"/>
</dbReference>
<sequence>MELDLGINSRKFAEKLTELISFQEIACAAVDSGFIIRSRKIYPVEFLLTLIFGFYSKEEPSISKFHRIYNSIVDQEKKVVYSSFYDRFSYEALAFVDKCLENYISYQMKGVNTELKGYLRTFNDVLIKDNTIVRVHSFLANKYPATRTRRISAGIKVSVLLSVVCNGPCSVKFFPEKTNDAKTLSIGPWVNGMLLLMDRGFFKFDVFAKIGDYGGSFVTRIKSNTRAEVVSVGLDIPEKMRTKMIGQDIQKAIEIVRSYRLDIDASVTVRYFSSNNKKTKKSLDMRFIAIYNEKTEQYLTYFTNISEEDLAGRDVAILYAARWDIENLFRETKSENLLGRLKSKNDAITEIFIRIPIIRLIIARELFAVARKILEPSMAIRLKKRSWAIVFAENAKQILRNLGKKKRGLRTTTPWREIWETIVEGAISSHGNRKTHTSNLYN</sequence>
<feature type="domain" description="Transposase IS4-like" evidence="5">
    <location>
        <begin position="122"/>
        <end position="350"/>
    </location>
</feature>
<name>A0A8E7B079_9EURY</name>
<dbReference type="EMBL" id="CP075546">
    <property type="protein sequence ID" value="QVV89995.1"/>
    <property type="molecule type" value="Genomic_DNA"/>
</dbReference>
<dbReference type="EMBL" id="CP075546">
    <property type="protein sequence ID" value="QVV90208.1"/>
    <property type="molecule type" value="Genomic_DNA"/>
</dbReference>
<dbReference type="AlphaFoldDB" id="A0A8E7B079"/>
<dbReference type="EMBL" id="CP075546">
    <property type="protein sequence ID" value="QVV89836.1"/>
    <property type="molecule type" value="Genomic_DNA"/>
</dbReference>
<dbReference type="NCBIfam" id="NF033592">
    <property type="entry name" value="transpos_IS4_1"/>
    <property type="match status" value="1"/>
</dbReference>
<dbReference type="KEGG" id="mrtj:KHC33_05735"/>
<dbReference type="GeneID" id="65098289"/>
<dbReference type="Gene3D" id="3.90.350.10">
    <property type="entry name" value="Transposase Inhibitor Protein From Tn5, Chain A, domain 1"/>
    <property type="match status" value="1"/>
</dbReference>
<evidence type="ECO:0000313" key="7">
    <source>
        <dbReference type="EMBL" id="QVV88396.1"/>
    </source>
</evidence>
<dbReference type="KEGG" id="mrtj:KHC33_13855"/>
<dbReference type="PANTHER" id="PTHR33258">
    <property type="entry name" value="TRANSPOSASE INSL FOR INSERTION SEQUENCE ELEMENT IS186A-RELATED"/>
    <property type="match status" value="1"/>
</dbReference>
<evidence type="ECO:0000256" key="2">
    <source>
        <dbReference type="ARBA" id="ARBA00022578"/>
    </source>
</evidence>
<dbReference type="InterPro" id="IPR012337">
    <property type="entry name" value="RNaseH-like_sf"/>
</dbReference>
<proteinExistence type="inferred from homology"/>
<dbReference type="KEGG" id="mrtj:KHC33_05725"/>
<keyword evidence="3" id="KW-0238">DNA-binding</keyword>
<evidence type="ECO:0000313" key="10">
    <source>
        <dbReference type="EMBL" id="QVV89836.1"/>
    </source>
</evidence>
<keyword evidence="4" id="KW-0233">DNA recombination</keyword>
<dbReference type="GO" id="GO:0004803">
    <property type="term" value="F:transposase activity"/>
    <property type="evidence" value="ECO:0007669"/>
    <property type="project" value="InterPro"/>
</dbReference>
<dbReference type="EMBL" id="CP075546">
    <property type="protein sequence ID" value="QVV89875.1"/>
    <property type="molecule type" value="Genomic_DNA"/>
</dbReference>